<protein>
    <submittedName>
        <fullName evidence="1">Uncharacterized protein</fullName>
    </submittedName>
</protein>
<dbReference type="AlphaFoldDB" id="A0A0A9ARN5"/>
<accession>A0A0A9ARN5</accession>
<dbReference type="EMBL" id="GBRH01245377">
    <property type="protein sequence ID" value="JAD52518.1"/>
    <property type="molecule type" value="Transcribed_RNA"/>
</dbReference>
<evidence type="ECO:0000313" key="1">
    <source>
        <dbReference type="EMBL" id="JAD52518.1"/>
    </source>
</evidence>
<organism evidence="1">
    <name type="scientific">Arundo donax</name>
    <name type="common">Giant reed</name>
    <name type="synonym">Donax arundinaceus</name>
    <dbReference type="NCBI Taxonomy" id="35708"/>
    <lineage>
        <taxon>Eukaryota</taxon>
        <taxon>Viridiplantae</taxon>
        <taxon>Streptophyta</taxon>
        <taxon>Embryophyta</taxon>
        <taxon>Tracheophyta</taxon>
        <taxon>Spermatophyta</taxon>
        <taxon>Magnoliopsida</taxon>
        <taxon>Liliopsida</taxon>
        <taxon>Poales</taxon>
        <taxon>Poaceae</taxon>
        <taxon>PACMAD clade</taxon>
        <taxon>Arundinoideae</taxon>
        <taxon>Arundineae</taxon>
        <taxon>Arundo</taxon>
    </lineage>
</organism>
<name>A0A0A9ARN5_ARUDO</name>
<proteinExistence type="predicted"/>
<reference evidence="1" key="1">
    <citation type="submission" date="2014-09" db="EMBL/GenBank/DDBJ databases">
        <authorList>
            <person name="Magalhaes I.L.F."/>
            <person name="Oliveira U."/>
            <person name="Santos F.R."/>
            <person name="Vidigal T.H.D.A."/>
            <person name="Brescovit A.D."/>
            <person name="Santos A.J."/>
        </authorList>
    </citation>
    <scope>NUCLEOTIDE SEQUENCE</scope>
    <source>
        <tissue evidence="1">Shoot tissue taken approximately 20 cm above the soil surface</tissue>
    </source>
</reference>
<reference evidence="1" key="2">
    <citation type="journal article" date="2015" name="Data Brief">
        <title>Shoot transcriptome of the giant reed, Arundo donax.</title>
        <authorList>
            <person name="Barrero R.A."/>
            <person name="Guerrero F.D."/>
            <person name="Moolhuijzen P."/>
            <person name="Goolsby J.A."/>
            <person name="Tidwell J."/>
            <person name="Bellgard S.E."/>
            <person name="Bellgard M.I."/>
        </authorList>
    </citation>
    <scope>NUCLEOTIDE SEQUENCE</scope>
    <source>
        <tissue evidence="1">Shoot tissue taken approximately 20 cm above the soil surface</tissue>
    </source>
</reference>
<sequence>MLISKVCTLISPTGTQKAWILSH</sequence>